<evidence type="ECO:0000313" key="10">
    <source>
        <dbReference type="EMBL" id="MBE9193461.1"/>
    </source>
</evidence>
<protein>
    <submittedName>
        <fullName evidence="10">ABC transporter ATP-binding protein</fullName>
    </submittedName>
</protein>
<dbReference type="Gene3D" id="1.20.1560.10">
    <property type="entry name" value="ABC transporter type 1, transmembrane domain"/>
    <property type="match status" value="1"/>
</dbReference>
<comment type="subcellular location">
    <subcellularLocation>
        <location evidence="1">Cell membrane</location>
        <topology evidence="1">Multi-pass membrane protein</topology>
    </subcellularLocation>
</comment>
<feature type="transmembrane region" description="Helical" evidence="7">
    <location>
        <begin position="187"/>
        <end position="205"/>
    </location>
</feature>
<evidence type="ECO:0000256" key="7">
    <source>
        <dbReference type="SAM" id="Phobius"/>
    </source>
</evidence>
<reference evidence="10 11" key="1">
    <citation type="submission" date="2020-10" db="EMBL/GenBank/DDBJ databases">
        <authorList>
            <person name="Castelo-Branco R."/>
            <person name="Eusebio N."/>
            <person name="Adriana R."/>
            <person name="Vieira A."/>
            <person name="Brugerolle De Fraissinette N."/>
            <person name="Rezende De Castro R."/>
            <person name="Schneider M.P."/>
            <person name="Vasconcelos V."/>
            <person name="Leao P.N."/>
        </authorList>
    </citation>
    <scope>NUCLEOTIDE SEQUENCE [LARGE SCALE GENOMIC DNA]</scope>
    <source>
        <strain evidence="10 11">LEGE 06123</strain>
    </source>
</reference>
<feature type="domain" description="ABC transporter" evidence="8">
    <location>
        <begin position="375"/>
        <end position="608"/>
    </location>
</feature>
<accession>A0ABR9UYV1</accession>
<dbReference type="InterPro" id="IPR003593">
    <property type="entry name" value="AAA+_ATPase"/>
</dbReference>
<sequence>MTSSAPLSQPVTHRRRENDWRLFLRLVPYGRRHGRLLILSMLLLVPVAIAGAVQPLIIGQAISLIRQEPNVYEFLRNRPLSEGLVLLEVLLLIAIIVRLIFTSVQGYLVQKVGQQITADIRNDLFEHVTSLAVRFFDRTSVGKLITRLTSDVEALGDVFTTGAIGIISDVFSMLVILITMFTLQWQLALMLTLMLFPVTGVIIYFQQQYRKANYKAREELSVLNSTLQENITGINVVQLFRREKFNAQLFRTTNRQYVREVDKTIFHDSAVSATLEWVALVAIAAVLWLGGFFVLREQLTFGTLSAFILFAQRLFDPLRQFAEKFTAIQAGFTAVERVSDILDEPIEIRDPEHIKSQHSAHNYRDRPPHSSIGEIRFEHVWFAYKDDDYVIKDLNFVIHPGEKVALVGPTGAGKSSIIRLLCRLYEPSRGRILVDGIDVRDLPQAELRSRMAVILQEGFLFAGDVKSNITLGDSYSFEEITTAAQQTNIDQFIEQLPQSYDTQLRERGTNLSSGQKQLLAFARAAIRDPHILVLDEATASLDVGTEALIQDALDQLLVDRTAIIIAHRLSTIRNVNRIFVLKRGQLVESGTHKELLQQGGLYASLHNLQMLGTE</sequence>
<dbReference type="PROSITE" id="PS50929">
    <property type="entry name" value="ABC_TM1F"/>
    <property type="match status" value="1"/>
</dbReference>
<dbReference type="PROSITE" id="PS00211">
    <property type="entry name" value="ABC_TRANSPORTER_1"/>
    <property type="match status" value="1"/>
</dbReference>
<evidence type="ECO:0000259" key="9">
    <source>
        <dbReference type="PROSITE" id="PS50929"/>
    </source>
</evidence>
<dbReference type="EMBL" id="JADEWN010000096">
    <property type="protein sequence ID" value="MBE9193461.1"/>
    <property type="molecule type" value="Genomic_DNA"/>
</dbReference>
<dbReference type="SUPFAM" id="SSF90123">
    <property type="entry name" value="ABC transporter transmembrane region"/>
    <property type="match status" value="1"/>
</dbReference>
<dbReference type="SMART" id="SM00382">
    <property type="entry name" value="AAA"/>
    <property type="match status" value="1"/>
</dbReference>
<name>A0ABR9UYV1_9CHRO</name>
<feature type="domain" description="ABC transmembrane type-1" evidence="9">
    <location>
        <begin position="38"/>
        <end position="330"/>
    </location>
</feature>
<dbReference type="InterPro" id="IPR027417">
    <property type="entry name" value="P-loop_NTPase"/>
</dbReference>
<keyword evidence="5 7" id="KW-1133">Transmembrane helix</keyword>
<dbReference type="PROSITE" id="PS50893">
    <property type="entry name" value="ABC_TRANSPORTER_2"/>
    <property type="match status" value="1"/>
</dbReference>
<dbReference type="InterPro" id="IPR011527">
    <property type="entry name" value="ABC1_TM_dom"/>
</dbReference>
<dbReference type="InterPro" id="IPR039421">
    <property type="entry name" value="Type_1_exporter"/>
</dbReference>
<dbReference type="PANTHER" id="PTHR43394:SF1">
    <property type="entry name" value="ATP-BINDING CASSETTE SUB-FAMILY B MEMBER 10, MITOCHONDRIAL"/>
    <property type="match status" value="1"/>
</dbReference>
<dbReference type="PANTHER" id="PTHR43394">
    <property type="entry name" value="ATP-DEPENDENT PERMEASE MDL1, MITOCHONDRIAL"/>
    <property type="match status" value="1"/>
</dbReference>
<dbReference type="Pfam" id="PF00005">
    <property type="entry name" value="ABC_tran"/>
    <property type="match status" value="1"/>
</dbReference>
<dbReference type="InterPro" id="IPR003439">
    <property type="entry name" value="ABC_transporter-like_ATP-bd"/>
</dbReference>
<feature type="transmembrane region" description="Helical" evidence="7">
    <location>
        <begin position="83"/>
        <end position="101"/>
    </location>
</feature>
<keyword evidence="6 7" id="KW-0472">Membrane</keyword>
<dbReference type="Proteomes" id="UP000651156">
    <property type="component" value="Unassembled WGS sequence"/>
</dbReference>
<organism evidence="10 11">
    <name type="scientific">Gloeocapsopsis crepidinum LEGE 06123</name>
    <dbReference type="NCBI Taxonomy" id="588587"/>
    <lineage>
        <taxon>Bacteria</taxon>
        <taxon>Bacillati</taxon>
        <taxon>Cyanobacteriota</taxon>
        <taxon>Cyanophyceae</taxon>
        <taxon>Oscillatoriophycideae</taxon>
        <taxon>Chroococcales</taxon>
        <taxon>Chroococcaceae</taxon>
        <taxon>Gloeocapsopsis</taxon>
    </lineage>
</organism>
<evidence type="ECO:0000256" key="2">
    <source>
        <dbReference type="ARBA" id="ARBA00022692"/>
    </source>
</evidence>
<evidence type="ECO:0000256" key="6">
    <source>
        <dbReference type="ARBA" id="ARBA00023136"/>
    </source>
</evidence>
<evidence type="ECO:0000256" key="4">
    <source>
        <dbReference type="ARBA" id="ARBA00022840"/>
    </source>
</evidence>
<dbReference type="InterPro" id="IPR017871">
    <property type="entry name" value="ABC_transporter-like_CS"/>
</dbReference>
<keyword evidence="3" id="KW-0547">Nucleotide-binding</keyword>
<evidence type="ECO:0000313" key="11">
    <source>
        <dbReference type="Proteomes" id="UP000651156"/>
    </source>
</evidence>
<dbReference type="Gene3D" id="3.40.50.300">
    <property type="entry name" value="P-loop containing nucleotide triphosphate hydrolases"/>
    <property type="match status" value="1"/>
</dbReference>
<dbReference type="SUPFAM" id="SSF52540">
    <property type="entry name" value="P-loop containing nucleoside triphosphate hydrolases"/>
    <property type="match status" value="1"/>
</dbReference>
<keyword evidence="2 7" id="KW-0812">Transmembrane</keyword>
<gene>
    <name evidence="10" type="ORF">IQ230_24600</name>
</gene>
<evidence type="ECO:0000259" key="8">
    <source>
        <dbReference type="PROSITE" id="PS50893"/>
    </source>
</evidence>
<proteinExistence type="predicted"/>
<dbReference type="CDD" id="cd18544">
    <property type="entry name" value="ABC_6TM_TmrA_like"/>
    <property type="match status" value="1"/>
</dbReference>
<evidence type="ECO:0000256" key="3">
    <source>
        <dbReference type="ARBA" id="ARBA00022741"/>
    </source>
</evidence>
<feature type="transmembrane region" description="Helical" evidence="7">
    <location>
        <begin position="36"/>
        <end position="63"/>
    </location>
</feature>
<dbReference type="InterPro" id="IPR036640">
    <property type="entry name" value="ABC1_TM_sf"/>
</dbReference>
<keyword evidence="11" id="KW-1185">Reference proteome</keyword>
<dbReference type="CDD" id="cd03254">
    <property type="entry name" value="ABCC_Glucan_exporter_like"/>
    <property type="match status" value="1"/>
</dbReference>
<evidence type="ECO:0000256" key="1">
    <source>
        <dbReference type="ARBA" id="ARBA00004651"/>
    </source>
</evidence>
<dbReference type="RefSeq" id="WP_193934846.1">
    <property type="nucleotide sequence ID" value="NZ_CAWPMZ010000146.1"/>
</dbReference>
<feature type="transmembrane region" description="Helical" evidence="7">
    <location>
        <begin position="158"/>
        <end position="181"/>
    </location>
</feature>
<dbReference type="GO" id="GO:0005524">
    <property type="term" value="F:ATP binding"/>
    <property type="evidence" value="ECO:0007669"/>
    <property type="project" value="UniProtKB-KW"/>
</dbReference>
<feature type="transmembrane region" description="Helical" evidence="7">
    <location>
        <begin position="273"/>
        <end position="293"/>
    </location>
</feature>
<comment type="caution">
    <text evidence="10">The sequence shown here is derived from an EMBL/GenBank/DDBJ whole genome shotgun (WGS) entry which is preliminary data.</text>
</comment>
<dbReference type="Pfam" id="PF00664">
    <property type="entry name" value="ABC_membrane"/>
    <property type="match status" value="1"/>
</dbReference>
<evidence type="ECO:0000256" key="5">
    <source>
        <dbReference type="ARBA" id="ARBA00022989"/>
    </source>
</evidence>
<keyword evidence="4 10" id="KW-0067">ATP-binding</keyword>